<dbReference type="PROSITE" id="PS50893">
    <property type="entry name" value="ABC_TRANSPORTER_2"/>
    <property type="match status" value="2"/>
</dbReference>
<evidence type="ECO:0000259" key="5">
    <source>
        <dbReference type="PROSITE" id="PS50893"/>
    </source>
</evidence>
<keyword evidence="4 6" id="KW-0067">ATP-binding</keyword>
<dbReference type="EMBL" id="BAABHS010000020">
    <property type="protein sequence ID" value="GAA4978852.1"/>
    <property type="molecule type" value="Genomic_DNA"/>
</dbReference>
<dbReference type="InterPro" id="IPR003439">
    <property type="entry name" value="ABC_transporter-like_ATP-bd"/>
</dbReference>
<keyword evidence="7" id="KW-1185">Reference proteome</keyword>
<reference evidence="7" key="1">
    <citation type="journal article" date="2019" name="Int. J. Syst. Evol. Microbiol.">
        <title>The Global Catalogue of Microorganisms (GCM) 10K type strain sequencing project: providing services to taxonomists for standard genome sequencing and annotation.</title>
        <authorList>
            <consortium name="The Broad Institute Genomics Platform"/>
            <consortium name="The Broad Institute Genome Sequencing Center for Infectious Disease"/>
            <person name="Wu L."/>
            <person name="Ma J."/>
        </authorList>
    </citation>
    <scope>NUCLEOTIDE SEQUENCE [LARGE SCALE GENOMIC DNA]</scope>
    <source>
        <strain evidence="7">JCM 17986</strain>
    </source>
</reference>
<keyword evidence="1" id="KW-0813">Transport</keyword>
<dbReference type="SMART" id="SM00382">
    <property type="entry name" value="AAA"/>
    <property type="match status" value="2"/>
</dbReference>
<dbReference type="CDD" id="cd03215">
    <property type="entry name" value="ABC_Carb_Monos_II"/>
    <property type="match status" value="1"/>
</dbReference>
<feature type="domain" description="ABC transporter" evidence="5">
    <location>
        <begin position="19"/>
        <end position="263"/>
    </location>
</feature>
<evidence type="ECO:0000256" key="2">
    <source>
        <dbReference type="ARBA" id="ARBA00022737"/>
    </source>
</evidence>
<evidence type="ECO:0000256" key="3">
    <source>
        <dbReference type="ARBA" id="ARBA00022741"/>
    </source>
</evidence>
<evidence type="ECO:0000313" key="6">
    <source>
        <dbReference type="EMBL" id="GAA4978852.1"/>
    </source>
</evidence>
<proteinExistence type="predicted"/>
<dbReference type="GO" id="GO:0005524">
    <property type="term" value="F:ATP binding"/>
    <property type="evidence" value="ECO:0007669"/>
    <property type="project" value="UniProtKB-KW"/>
</dbReference>
<keyword evidence="2" id="KW-0677">Repeat</keyword>
<evidence type="ECO:0000313" key="7">
    <source>
        <dbReference type="Proteomes" id="UP001500466"/>
    </source>
</evidence>
<organism evidence="6 7">
    <name type="scientific">Yinghuangia aomiensis</name>
    <dbReference type="NCBI Taxonomy" id="676205"/>
    <lineage>
        <taxon>Bacteria</taxon>
        <taxon>Bacillati</taxon>
        <taxon>Actinomycetota</taxon>
        <taxon>Actinomycetes</taxon>
        <taxon>Kitasatosporales</taxon>
        <taxon>Streptomycetaceae</taxon>
        <taxon>Yinghuangia</taxon>
    </lineage>
</organism>
<keyword evidence="3" id="KW-0547">Nucleotide-binding</keyword>
<sequence>MNDNATTAGDSPREREAVLTISGVSKHHGPTAALRDVSLTVRRGSVHGLIGGNGAGKSSLVKILAGVSQADSGGSIEVDGRRVDADRISSGWSAAAGLRFVHQDLGVFDDMTLAENLAIARGYDHPGVRPIRWRDIRSRVVPVLERFGVTAHPDRSLGDLSAPDRTLVAIARALQEEEQSGKVLVLDEPTACLPAAEADRLLATVRRLADDDGYAIVLISHRLDEVARTADTVSVLRDGALVRTLGGGEITEPAMVGLLAGASGEASSPEPYSAADRADTPVLRVDGLCGGQLSDVSFDVMPGEVLGIAGLLGSGRSRLLRSLYGLAPLTAGEIHVDGRPVRIDGVPAAIRAGFAYVPEDRAGEGVFADMPLGDNLTANRLNRYWAWPAVKGRAEARDVARMISRYVIRARSGAQPMGTLSGGNQQKAVMAHALEGAPRVLLLDEPSQGVDVSARAEIHRIVRTAVDAGAAAIVVSSDFEELSAISDRVLALNKGRVTGELGPGDIAAARLHQLAFRSVKEEKV</sequence>
<dbReference type="InterPro" id="IPR050107">
    <property type="entry name" value="ABC_carbohydrate_import_ATPase"/>
</dbReference>
<comment type="caution">
    <text evidence="6">The sequence shown here is derived from an EMBL/GenBank/DDBJ whole genome shotgun (WGS) entry which is preliminary data.</text>
</comment>
<dbReference type="PANTHER" id="PTHR43790">
    <property type="entry name" value="CARBOHYDRATE TRANSPORT ATP-BINDING PROTEIN MG119-RELATED"/>
    <property type="match status" value="1"/>
</dbReference>
<feature type="domain" description="ABC transporter" evidence="5">
    <location>
        <begin position="277"/>
        <end position="519"/>
    </location>
</feature>
<accession>A0ABP9HUI3</accession>
<dbReference type="Gene3D" id="3.40.50.300">
    <property type="entry name" value="P-loop containing nucleotide triphosphate hydrolases"/>
    <property type="match status" value="2"/>
</dbReference>
<name>A0ABP9HUI3_9ACTN</name>
<dbReference type="CDD" id="cd03216">
    <property type="entry name" value="ABC_Carb_Monos_I"/>
    <property type="match status" value="1"/>
</dbReference>
<dbReference type="InterPro" id="IPR003593">
    <property type="entry name" value="AAA+_ATPase"/>
</dbReference>
<protein>
    <submittedName>
        <fullName evidence="6">Sugar ABC transporter ATP-binding protein</fullName>
    </submittedName>
</protein>
<dbReference type="Proteomes" id="UP001500466">
    <property type="component" value="Unassembled WGS sequence"/>
</dbReference>
<gene>
    <name evidence="6" type="ORF">GCM10023205_53910</name>
</gene>
<evidence type="ECO:0000256" key="1">
    <source>
        <dbReference type="ARBA" id="ARBA00022448"/>
    </source>
</evidence>
<dbReference type="SUPFAM" id="SSF52540">
    <property type="entry name" value="P-loop containing nucleoside triphosphate hydrolases"/>
    <property type="match status" value="2"/>
</dbReference>
<evidence type="ECO:0000256" key="4">
    <source>
        <dbReference type="ARBA" id="ARBA00022840"/>
    </source>
</evidence>
<dbReference type="PANTHER" id="PTHR43790:SF9">
    <property type="entry name" value="GALACTOFURANOSE TRANSPORTER ATP-BINDING PROTEIN YTFR"/>
    <property type="match status" value="1"/>
</dbReference>
<dbReference type="Pfam" id="PF00005">
    <property type="entry name" value="ABC_tran"/>
    <property type="match status" value="2"/>
</dbReference>
<dbReference type="InterPro" id="IPR027417">
    <property type="entry name" value="P-loop_NTPase"/>
</dbReference>